<dbReference type="Proteomes" id="UP000291469">
    <property type="component" value="Chromosome"/>
</dbReference>
<keyword evidence="1" id="KW-0059">Arsenical resistance</keyword>
<dbReference type="EMBL" id="CP036402">
    <property type="protein sequence ID" value="QBI21164.1"/>
    <property type="molecule type" value="Genomic_DNA"/>
</dbReference>
<sequence length="135" mass="14787">MADVVFACVHNAGRSRMAEALFAREAGDRYTVASAGTEPAERPHPEVVAALAEVGIELPPEPGRLLTPELADSSRRLVSMGCNVEEACPATTTPMEDWALADPKGQPIERVREIRDEIAARVRDLVIELDRERVR</sequence>
<evidence type="ECO:0000313" key="4">
    <source>
        <dbReference type="Proteomes" id="UP000291469"/>
    </source>
</evidence>
<accession>A0A411YIP4</accession>
<dbReference type="OrthoDB" id="9799372at2"/>
<protein>
    <recommendedName>
        <fullName evidence="2">Phosphotyrosine protein phosphatase I domain-containing protein</fullName>
    </recommendedName>
</protein>
<name>A0A411YIP4_9ACTN</name>
<gene>
    <name evidence="3" type="ORF">ER308_17355</name>
</gene>
<dbReference type="InterPro" id="IPR036196">
    <property type="entry name" value="Ptyr_pPase_sf"/>
</dbReference>
<evidence type="ECO:0000256" key="1">
    <source>
        <dbReference type="ARBA" id="ARBA00022849"/>
    </source>
</evidence>
<dbReference type="PANTHER" id="PTHR43428">
    <property type="entry name" value="ARSENATE REDUCTASE"/>
    <property type="match status" value="1"/>
</dbReference>
<dbReference type="RefSeq" id="WP_131156157.1">
    <property type="nucleotide sequence ID" value="NZ_CP036402.1"/>
</dbReference>
<keyword evidence="4" id="KW-1185">Reference proteome</keyword>
<dbReference type="Pfam" id="PF01451">
    <property type="entry name" value="LMWPc"/>
    <property type="match status" value="1"/>
</dbReference>
<dbReference type="SMART" id="SM00226">
    <property type="entry name" value="LMWPc"/>
    <property type="match status" value="1"/>
</dbReference>
<dbReference type="InterPro" id="IPR023485">
    <property type="entry name" value="Ptyr_pPase"/>
</dbReference>
<proteinExistence type="predicted"/>
<reference evidence="3 4" key="1">
    <citation type="submission" date="2019-01" db="EMBL/GenBank/DDBJ databases">
        <title>Egibacter rhizosphaerae EGI 80759T.</title>
        <authorList>
            <person name="Chen D.-D."/>
            <person name="Tian Y."/>
            <person name="Jiao J.-Y."/>
            <person name="Zhang X.-T."/>
            <person name="Zhang Y.-G."/>
            <person name="Zhang Y."/>
            <person name="Xiao M."/>
            <person name="Shu W.-S."/>
            <person name="Li W.-J."/>
        </authorList>
    </citation>
    <scope>NUCLEOTIDE SEQUENCE [LARGE SCALE GENOMIC DNA]</scope>
    <source>
        <strain evidence="3 4">EGI 80759</strain>
    </source>
</reference>
<dbReference type="KEGG" id="erz:ER308_17355"/>
<dbReference type="SUPFAM" id="SSF52788">
    <property type="entry name" value="Phosphotyrosine protein phosphatases I"/>
    <property type="match status" value="1"/>
</dbReference>
<dbReference type="PANTHER" id="PTHR43428:SF1">
    <property type="entry name" value="ARSENATE REDUCTASE"/>
    <property type="match status" value="1"/>
</dbReference>
<organism evidence="3 4">
    <name type="scientific">Egibacter rhizosphaerae</name>
    <dbReference type="NCBI Taxonomy" id="1670831"/>
    <lineage>
        <taxon>Bacteria</taxon>
        <taxon>Bacillati</taxon>
        <taxon>Actinomycetota</taxon>
        <taxon>Nitriliruptoria</taxon>
        <taxon>Egibacterales</taxon>
        <taxon>Egibacteraceae</taxon>
        <taxon>Egibacter</taxon>
    </lineage>
</organism>
<evidence type="ECO:0000259" key="2">
    <source>
        <dbReference type="SMART" id="SM00226"/>
    </source>
</evidence>
<dbReference type="Gene3D" id="3.40.50.2300">
    <property type="match status" value="1"/>
</dbReference>
<dbReference type="GO" id="GO:0046685">
    <property type="term" value="P:response to arsenic-containing substance"/>
    <property type="evidence" value="ECO:0007669"/>
    <property type="project" value="UniProtKB-KW"/>
</dbReference>
<feature type="domain" description="Phosphotyrosine protein phosphatase I" evidence="2">
    <location>
        <begin position="2"/>
        <end position="128"/>
    </location>
</feature>
<dbReference type="AlphaFoldDB" id="A0A411YIP4"/>
<evidence type="ECO:0000313" key="3">
    <source>
        <dbReference type="EMBL" id="QBI21164.1"/>
    </source>
</evidence>